<dbReference type="PROSITE" id="PS50158">
    <property type="entry name" value="ZF_CCHC"/>
    <property type="match status" value="1"/>
</dbReference>
<organism evidence="5 6">
    <name type="scientific">Lolium multiflorum</name>
    <name type="common">Italian ryegrass</name>
    <name type="synonym">Lolium perenne subsp. multiflorum</name>
    <dbReference type="NCBI Taxonomy" id="4521"/>
    <lineage>
        <taxon>Eukaryota</taxon>
        <taxon>Viridiplantae</taxon>
        <taxon>Streptophyta</taxon>
        <taxon>Embryophyta</taxon>
        <taxon>Tracheophyta</taxon>
        <taxon>Spermatophyta</taxon>
        <taxon>Magnoliopsida</taxon>
        <taxon>Liliopsida</taxon>
        <taxon>Poales</taxon>
        <taxon>Poaceae</taxon>
        <taxon>BOP clade</taxon>
        <taxon>Pooideae</taxon>
        <taxon>Poodae</taxon>
        <taxon>Poeae</taxon>
        <taxon>Poeae Chloroplast Group 2 (Poeae type)</taxon>
        <taxon>Loliodinae</taxon>
        <taxon>Loliinae</taxon>
        <taxon>Lolium</taxon>
    </lineage>
</organism>
<feature type="domain" description="CCHC-type" evidence="3">
    <location>
        <begin position="165"/>
        <end position="180"/>
    </location>
</feature>
<dbReference type="AlphaFoldDB" id="A0AAD8TLU4"/>
<evidence type="ECO:0000256" key="1">
    <source>
        <dbReference type="PROSITE-ProRule" id="PRU00047"/>
    </source>
</evidence>
<sequence>MKKEMHARFVPTHYMTDLFNKLQKLKQGTKTVEEFYKEMELTMMRANIQESEEQTIARFFNGLNYPIKRIVEFQPYSNMVELVHQASKAERQVIEDIKYSKAKTYFSSKLATSTPPTTSTPHATSAKADVSSTTSKKPTIQSRMKQTVSSTASSKASTGPSSVTCFKCGTQGHKSFECKNTKVMITMENGDIETLDEDEYEALVQAAVESEEAYEQESGEDPLLCEHDPSPSLVVTRVLTTQPHAMEEQRCNIFQTRAGIGGKSIKVIIDGGSCHNLASTELCEKLNLTLRKHPHPYHIQWLSDKGNVKIQHTITVNFKIGPYEDTIECDVVPMTVCHMLLGRPWQYDKKAIHDGLSNTYTFKVNDKKFELRPMTPSQIIADNAKALARAQLRTHHSEMRGEGATHHKDSERHKPYMSESKSVLLATKSEWRELQENPSTILHYVLICKGPSSATNDLTNIPPSLLSLLQEFQDVFPDELPHGLPPLRGIEHRIDLIPGAPLPNRAAYRTNPEETKEIQRQIQDLLAKGEIVRLHGVPQSIVSDRDAKFMSYLWKSLMAKFGVKLLFSSSSHPQTDGQTEVVNRSLSTLLRILVKKNLKSWEECLPHAEFAYNRAKHSTTSRSPFMVVYGFEPLTALDILPLPLHERINMDFDKRTAAVKKLHEETRATIQEHVLRQATRLNAKKKERIFQEGDLVWIHLRKERFPHERNSKLKPRGDGPFKVLKRINNNAYVIDIPTSKYLVSNTFNVLDLSPYHEDEEEQESRTTLSQGGGGDDAGWPSVTSTPRPTSPPSGPMTRARVKALHDEVNSLLTTLDLGTRRIKTPERRDAKVKEGEKHLDMEMIVKPKPTSLEALQGRDGSWPVTDPVRSDPQPDAPVKGPVNRAQTGPAPSYRMMTGPRTGFFARFRFAPVDGPMTGQPGQARLRGRGATVRTSLYANDAVVFVAPNKEDITNLAAILDKFGEVTGLCTNFQKSAVVPIRCRDIPLDDILADMSATHASFPLTYGLPLSVWCLKRRDIQHLKDKCASKIPTWNGRLITMASRDALVKSVITSQAIYYLTPLAIPLNTIKFINKIERAFLWSTKETTTGAKCKMKRLWGLMKSWMGLNTLHPEQWANLDLPVWWNMMAAGKIPNRKAMASITLHVSWEI</sequence>
<dbReference type="PROSITE" id="PS50994">
    <property type="entry name" value="INTEGRASE"/>
    <property type="match status" value="1"/>
</dbReference>
<dbReference type="InterPro" id="IPR001584">
    <property type="entry name" value="Integrase_cat-core"/>
</dbReference>
<dbReference type="InterPro" id="IPR021109">
    <property type="entry name" value="Peptidase_aspartic_dom_sf"/>
</dbReference>
<dbReference type="InterPro" id="IPR012337">
    <property type="entry name" value="RNaseH-like_sf"/>
</dbReference>
<keyword evidence="1" id="KW-0863">Zinc-finger</keyword>
<name>A0AAD8TLU4_LOLMU</name>
<dbReference type="Gene3D" id="3.30.420.10">
    <property type="entry name" value="Ribonuclease H-like superfamily/Ribonuclease H"/>
    <property type="match status" value="1"/>
</dbReference>
<proteinExistence type="predicted"/>
<dbReference type="Pfam" id="PF03732">
    <property type="entry name" value="Retrotrans_gag"/>
    <property type="match status" value="1"/>
</dbReference>
<feature type="compositionally biased region" description="Low complexity" evidence="2">
    <location>
        <begin position="147"/>
        <end position="161"/>
    </location>
</feature>
<dbReference type="InterPro" id="IPR036397">
    <property type="entry name" value="RNaseH_sf"/>
</dbReference>
<feature type="region of interest" description="Disordered" evidence="2">
    <location>
        <begin position="853"/>
        <end position="895"/>
    </location>
</feature>
<evidence type="ECO:0000313" key="6">
    <source>
        <dbReference type="Proteomes" id="UP001231189"/>
    </source>
</evidence>
<dbReference type="Gene3D" id="2.40.70.10">
    <property type="entry name" value="Acid Proteases"/>
    <property type="match status" value="1"/>
</dbReference>
<dbReference type="SUPFAM" id="SSF53098">
    <property type="entry name" value="Ribonuclease H-like"/>
    <property type="match status" value="1"/>
</dbReference>
<keyword evidence="1" id="KW-0862">Zinc</keyword>
<accession>A0AAD8TLU4</accession>
<dbReference type="GO" id="GO:0003676">
    <property type="term" value="F:nucleic acid binding"/>
    <property type="evidence" value="ECO:0007669"/>
    <property type="project" value="InterPro"/>
</dbReference>
<evidence type="ECO:0000259" key="3">
    <source>
        <dbReference type="PROSITE" id="PS50158"/>
    </source>
</evidence>
<dbReference type="GO" id="GO:0008270">
    <property type="term" value="F:zinc ion binding"/>
    <property type="evidence" value="ECO:0007669"/>
    <property type="project" value="UniProtKB-KW"/>
</dbReference>
<dbReference type="SUPFAM" id="SSF56672">
    <property type="entry name" value="DNA/RNA polymerases"/>
    <property type="match status" value="1"/>
</dbReference>
<comment type="caution">
    <text evidence="5">The sequence shown here is derived from an EMBL/GenBank/DDBJ whole genome shotgun (WGS) entry which is preliminary data.</text>
</comment>
<dbReference type="Pfam" id="PF24626">
    <property type="entry name" value="SH3_Tf2-1"/>
    <property type="match status" value="1"/>
</dbReference>
<gene>
    <name evidence="5" type="ORF">QYE76_044980</name>
</gene>
<reference evidence="5" key="1">
    <citation type="submission" date="2023-07" db="EMBL/GenBank/DDBJ databases">
        <title>A chromosome-level genome assembly of Lolium multiflorum.</title>
        <authorList>
            <person name="Chen Y."/>
            <person name="Copetti D."/>
            <person name="Kolliker R."/>
            <person name="Studer B."/>
        </authorList>
    </citation>
    <scope>NUCLEOTIDE SEQUENCE</scope>
    <source>
        <strain evidence="5">02402/16</strain>
        <tissue evidence="5">Leaf</tissue>
    </source>
</reference>
<dbReference type="InterPro" id="IPR056924">
    <property type="entry name" value="SH3_Tf2-1"/>
</dbReference>
<dbReference type="InterPro" id="IPR005162">
    <property type="entry name" value="Retrotrans_gag_dom"/>
</dbReference>
<protein>
    <recommendedName>
        <fullName evidence="7">Reverse transcriptase</fullName>
    </recommendedName>
</protein>
<evidence type="ECO:0008006" key="7">
    <source>
        <dbReference type="Google" id="ProtNLM"/>
    </source>
</evidence>
<evidence type="ECO:0000313" key="5">
    <source>
        <dbReference type="EMBL" id="KAK1684132.1"/>
    </source>
</evidence>
<dbReference type="PANTHER" id="PTHR35046:SF9">
    <property type="entry name" value="RNA-DIRECTED DNA POLYMERASE"/>
    <property type="match status" value="1"/>
</dbReference>
<feature type="domain" description="Integrase catalytic" evidence="4">
    <location>
        <begin position="458"/>
        <end position="632"/>
    </location>
</feature>
<feature type="compositionally biased region" description="Low complexity" evidence="2">
    <location>
        <begin position="111"/>
        <end position="126"/>
    </location>
</feature>
<dbReference type="PANTHER" id="PTHR35046">
    <property type="entry name" value="ZINC KNUCKLE (CCHC-TYPE) FAMILY PROTEIN"/>
    <property type="match status" value="1"/>
</dbReference>
<evidence type="ECO:0000259" key="4">
    <source>
        <dbReference type="PROSITE" id="PS50994"/>
    </source>
</evidence>
<dbReference type="InterPro" id="IPR001878">
    <property type="entry name" value="Znf_CCHC"/>
</dbReference>
<dbReference type="GO" id="GO:0015074">
    <property type="term" value="P:DNA integration"/>
    <property type="evidence" value="ECO:0007669"/>
    <property type="project" value="InterPro"/>
</dbReference>
<feature type="compositionally biased region" description="Basic and acidic residues" evidence="2">
    <location>
        <begin position="396"/>
        <end position="416"/>
    </location>
</feature>
<dbReference type="EMBL" id="JAUUTY010000002">
    <property type="protein sequence ID" value="KAK1684132.1"/>
    <property type="molecule type" value="Genomic_DNA"/>
</dbReference>
<feature type="region of interest" description="Disordered" evidence="2">
    <location>
        <begin position="110"/>
        <end position="161"/>
    </location>
</feature>
<dbReference type="CDD" id="cd00303">
    <property type="entry name" value="retropepsin_like"/>
    <property type="match status" value="1"/>
</dbReference>
<feature type="region of interest" description="Disordered" evidence="2">
    <location>
        <begin position="396"/>
        <end position="417"/>
    </location>
</feature>
<evidence type="ECO:0000256" key="2">
    <source>
        <dbReference type="SAM" id="MobiDB-lite"/>
    </source>
</evidence>
<dbReference type="Proteomes" id="UP001231189">
    <property type="component" value="Unassembled WGS sequence"/>
</dbReference>
<feature type="compositionally biased region" description="Polar residues" evidence="2">
    <location>
        <begin position="130"/>
        <end position="146"/>
    </location>
</feature>
<dbReference type="InterPro" id="IPR043502">
    <property type="entry name" value="DNA/RNA_pol_sf"/>
</dbReference>
<feature type="region of interest" description="Disordered" evidence="2">
    <location>
        <begin position="755"/>
        <end position="797"/>
    </location>
</feature>
<keyword evidence="1" id="KW-0479">Metal-binding</keyword>
<keyword evidence="6" id="KW-1185">Reference proteome</keyword>